<dbReference type="InterPro" id="IPR016130">
    <property type="entry name" value="Tyr_Pase_AS"/>
</dbReference>
<feature type="region of interest" description="Disordered" evidence="12">
    <location>
        <begin position="336"/>
        <end position="416"/>
    </location>
</feature>
<evidence type="ECO:0000256" key="11">
    <source>
        <dbReference type="PIRSR" id="PIRSR000926-2"/>
    </source>
</evidence>
<dbReference type="EC" id="3.1.3.48" evidence="4"/>
<evidence type="ECO:0000256" key="1">
    <source>
        <dbReference type="ARBA" id="ARBA00004240"/>
    </source>
</evidence>
<feature type="transmembrane region" description="Helical" evidence="13">
    <location>
        <begin position="461"/>
        <end position="480"/>
    </location>
</feature>
<dbReference type="AlphaFoldDB" id="A0A8S3ZYL4"/>
<dbReference type="PRINTS" id="PR00700">
    <property type="entry name" value="PRTYPHPHTASE"/>
</dbReference>
<dbReference type="GO" id="GO:0005634">
    <property type="term" value="C:nucleus"/>
    <property type="evidence" value="ECO:0007669"/>
    <property type="project" value="TreeGrafter"/>
</dbReference>
<comment type="caution">
    <text evidence="16">The sequence shown here is derived from an EMBL/GenBank/DDBJ whole genome shotgun (WGS) entry which is preliminary data.</text>
</comment>
<dbReference type="Pfam" id="PF00102">
    <property type="entry name" value="Y_phosphatase"/>
    <property type="match status" value="1"/>
</dbReference>
<dbReference type="InterPro" id="IPR012265">
    <property type="entry name" value="Ptpn1/Ptpn2"/>
</dbReference>
<feature type="binding site" evidence="11">
    <location>
        <begin position="226"/>
        <end position="232"/>
    </location>
    <ligand>
        <name>substrate</name>
    </ligand>
</feature>
<evidence type="ECO:0000256" key="10">
    <source>
        <dbReference type="PIRSR" id="PIRSR000926-1"/>
    </source>
</evidence>
<evidence type="ECO:0000256" key="13">
    <source>
        <dbReference type="SAM" id="Phobius"/>
    </source>
</evidence>
<dbReference type="InterPro" id="IPR051985">
    <property type="entry name" value="NR_tyrosine_phosphatase"/>
</dbReference>
<dbReference type="EMBL" id="CAJHNH020005624">
    <property type="protein sequence ID" value="CAG5132755.1"/>
    <property type="molecule type" value="Genomic_DNA"/>
</dbReference>
<evidence type="ECO:0000256" key="9">
    <source>
        <dbReference type="ARBA" id="ARBA00023136"/>
    </source>
</evidence>
<dbReference type="SMART" id="SM00404">
    <property type="entry name" value="PTPc_motif"/>
    <property type="match status" value="1"/>
</dbReference>
<keyword evidence="17" id="KW-1185">Reference proteome</keyword>
<feature type="binding site" evidence="11">
    <location>
        <position position="273"/>
    </location>
    <ligand>
        <name>substrate</name>
    </ligand>
</feature>
<keyword evidence="8" id="KW-0904">Protein phosphatase</keyword>
<keyword evidence="6" id="KW-0378">Hydrolase</keyword>
<dbReference type="SUPFAM" id="SSF52799">
    <property type="entry name" value="(Phosphotyrosine protein) phosphatases II"/>
    <property type="match status" value="1"/>
</dbReference>
<dbReference type="InterPro" id="IPR000387">
    <property type="entry name" value="Tyr_Pase_dom"/>
</dbReference>
<keyword evidence="13" id="KW-0812">Transmembrane</keyword>
<dbReference type="Proteomes" id="UP000678393">
    <property type="component" value="Unassembled WGS sequence"/>
</dbReference>
<feature type="binding site" evidence="11">
    <location>
        <position position="192"/>
    </location>
    <ligand>
        <name>substrate</name>
    </ligand>
</feature>
<dbReference type="OrthoDB" id="9450131at2759"/>
<dbReference type="InterPro" id="IPR003595">
    <property type="entry name" value="Tyr_Pase_cat"/>
</dbReference>
<dbReference type="GO" id="GO:0005783">
    <property type="term" value="C:endoplasmic reticulum"/>
    <property type="evidence" value="ECO:0007669"/>
    <property type="project" value="UniProtKB-SubCell"/>
</dbReference>
<name>A0A8S3ZYL4_9EUPU</name>
<evidence type="ECO:0000313" key="16">
    <source>
        <dbReference type="EMBL" id="CAG5132755.1"/>
    </source>
</evidence>
<feature type="compositionally biased region" description="Acidic residues" evidence="12">
    <location>
        <begin position="404"/>
        <end position="413"/>
    </location>
</feature>
<feature type="compositionally biased region" description="Acidic residues" evidence="12">
    <location>
        <begin position="362"/>
        <end position="396"/>
    </location>
</feature>
<keyword evidence="5" id="KW-0597">Phosphoprotein</keyword>
<dbReference type="InterPro" id="IPR000242">
    <property type="entry name" value="PTP_cat"/>
</dbReference>
<evidence type="ECO:0000256" key="7">
    <source>
        <dbReference type="ARBA" id="ARBA00022824"/>
    </source>
</evidence>
<keyword evidence="7" id="KW-0256">Endoplasmic reticulum</keyword>
<dbReference type="GO" id="GO:0070373">
    <property type="term" value="P:negative regulation of ERK1 and ERK2 cascade"/>
    <property type="evidence" value="ECO:0007669"/>
    <property type="project" value="TreeGrafter"/>
</dbReference>
<dbReference type="CDD" id="cd14545">
    <property type="entry name" value="PTPc-N1_2"/>
    <property type="match status" value="1"/>
</dbReference>
<dbReference type="PANTHER" id="PTHR46047">
    <property type="entry name" value="TYROSINE-PROTEIN PHOSPHATASE NON-RECEPTOR TYPE 61F"/>
    <property type="match status" value="1"/>
</dbReference>
<sequence>MSSQTETEFAEFDAKNSWNEVFQRLKNESSLASLGEHFSTKVARDPDNRRKNRYRDVSPYDHSRVKLSGESEYINASFIEVPEANRRYILTQGPLEHTMGDFWQMIWEQQSRAVVMLNRVIEKGTLKCSQYWPLGAGYGYEQEMYFPECGLMVTLVAEKEFQHFTLRSLELEKLESGEKRELLHFHYTTWPDFGVPSSPHAFLHFLHSVRGSGSLGADIAPAVIHCSAGIGRSGTFCLVDSCLVMVENSGTLKEIDVRKLLIKMRTYRMGLVQTADQLRFSYQAIVEGAHAILSEHGLEDIQLPTLSWNQNHADSQPSHTTDKAVRIDQNGLSLLQTLEEPPPPLPPKKGPVSAHAGMNGWGEEEDEESEDEEMLINERVTDDENDGYNDDDEFDQLVDRSESDSLDGSDDSDKEIRITNTLHQIRQERKKQTAEQILKMKERQQKSERLRAAKSHTHNSMYIGLAVVIGAAAVIIYKYFL</sequence>
<evidence type="ECO:0000313" key="17">
    <source>
        <dbReference type="Proteomes" id="UP000678393"/>
    </source>
</evidence>
<reference evidence="16" key="1">
    <citation type="submission" date="2021-04" db="EMBL/GenBank/DDBJ databases">
        <authorList>
            <consortium name="Molecular Ecology Group"/>
        </authorList>
    </citation>
    <scope>NUCLEOTIDE SEQUENCE</scope>
</reference>
<comment type="similarity">
    <text evidence="3">Belongs to the protein-tyrosine phosphatase family. Non-receptor class 1 subfamily.</text>
</comment>
<evidence type="ECO:0000256" key="8">
    <source>
        <dbReference type="ARBA" id="ARBA00022912"/>
    </source>
</evidence>
<dbReference type="PROSITE" id="PS00383">
    <property type="entry name" value="TYR_PHOSPHATASE_1"/>
    <property type="match status" value="1"/>
</dbReference>
<dbReference type="Gene3D" id="3.90.190.10">
    <property type="entry name" value="Protein tyrosine phosphatase superfamily"/>
    <property type="match status" value="1"/>
</dbReference>
<dbReference type="InterPro" id="IPR029021">
    <property type="entry name" value="Prot-tyrosine_phosphatase-like"/>
</dbReference>
<feature type="domain" description="Tyrosine specific protein phosphatases" evidence="15">
    <location>
        <begin position="200"/>
        <end position="279"/>
    </location>
</feature>
<accession>A0A8S3ZYL4</accession>
<feature type="active site" description="Phosphocysteine intermediate" evidence="10">
    <location>
        <position position="226"/>
    </location>
</feature>
<dbReference type="GO" id="GO:0046426">
    <property type="term" value="P:negative regulation of receptor signaling pathway via JAK-STAT"/>
    <property type="evidence" value="ECO:0007669"/>
    <property type="project" value="TreeGrafter"/>
</dbReference>
<proteinExistence type="inferred from homology"/>
<feature type="compositionally biased region" description="Pro residues" evidence="12">
    <location>
        <begin position="340"/>
        <end position="349"/>
    </location>
</feature>
<evidence type="ECO:0000256" key="4">
    <source>
        <dbReference type="ARBA" id="ARBA00013064"/>
    </source>
</evidence>
<evidence type="ECO:0000259" key="15">
    <source>
        <dbReference type="PROSITE" id="PS50056"/>
    </source>
</evidence>
<evidence type="ECO:0000256" key="6">
    <source>
        <dbReference type="ARBA" id="ARBA00022801"/>
    </source>
</evidence>
<dbReference type="GO" id="GO:0004726">
    <property type="term" value="F:non-membrane spanning protein tyrosine phosphatase activity"/>
    <property type="evidence" value="ECO:0007669"/>
    <property type="project" value="TreeGrafter"/>
</dbReference>
<dbReference type="PROSITE" id="PS50056">
    <property type="entry name" value="TYR_PHOSPHATASE_2"/>
    <property type="match status" value="1"/>
</dbReference>
<protein>
    <recommendedName>
        <fullName evidence="4">protein-tyrosine-phosphatase</fullName>
        <ecNumber evidence="4">3.1.3.48</ecNumber>
    </recommendedName>
</protein>
<dbReference type="PANTHER" id="PTHR46047:SF3">
    <property type="entry name" value="TYROSINE-PROTEIN PHOSPHATASE NON-RECEPTOR TYPE 61F"/>
    <property type="match status" value="1"/>
</dbReference>
<evidence type="ECO:0000256" key="5">
    <source>
        <dbReference type="ARBA" id="ARBA00022553"/>
    </source>
</evidence>
<evidence type="ECO:0000259" key="14">
    <source>
        <dbReference type="PROSITE" id="PS50055"/>
    </source>
</evidence>
<feature type="domain" description="Tyrosine-protein phosphatase" evidence="14">
    <location>
        <begin position="18"/>
        <end position="288"/>
    </location>
</feature>
<dbReference type="GO" id="GO:0019901">
    <property type="term" value="F:protein kinase binding"/>
    <property type="evidence" value="ECO:0007669"/>
    <property type="project" value="TreeGrafter"/>
</dbReference>
<organism evidence="16 17">
    <name type="scientific">Candidula unifasciata</name>
    <dbReference type="NCBI Taxonomy" id="100452"/>
    <lineage>
        <taxon>Eukaryota</taxon>
        <taxon>Metazoa</taxon>
        <taxon>Spiralia</taxon>
        <taxon>Lophotrochozoa</taxon>
        <taxon>Mollusca</taxon>
        <taxon>Gastropoda</taxon>
        <taxon>Heterobranchia</taxon>
        <taxon>Euthyneura</taxon>
        <taxon>Panpulmonata</taxon>
        <taxon>Eupulmonata</taxon>
        <taxon>Stylommatophora</taxon>
        <taxon>Helicina</taxon>
        <taxon>Helicoidea</taxon>
        <taxon>Geomitridae</taxon>
        <taxon>Candidula</taxon>
    </lineage>
</organism>
<gene>
    <name evidence="16" type="ORF">CUNI_LOCUS18313</name>
</gene>
<evidence type="ECO:0000256" key="2">
    <source>
        <dbReference type="ARBA" id="ARBA00004308"/>
    </source>
</evidence>
<evidence type="ECO:0000256" key="12">
    <source>
        <dbReference type="SAM" id="MobiDB-lite"/>
    </source>
</evidence>
<comment type="subcellular location">
    <subcellularLocation>
        <location evidence="2">Endomembrane system</location>
    </subcellularLocation>
    <subcellularLocation>
        <location evidence="1">Endoplasmic reticulum</location>
    </subcellularLocation>
</comment>
<keyword evidence="9 13" id="KW-0472">Membrane</keyword>
<dbReference type="PIRSF" id="PIRSF000926">
    <property type="entry name" value="Tyr-Ptase_nr1"/>
    <property type="match status" value="1"/>
</dbReference>
<dbReference type="SMART" id="SM00194">
    <property type="entry name" value="PTPc"/>
    <property type="match status" value="1"/>
</dbReference>
<evidence type="ECO:0000256" key="3">
    <source>
        <dbReference type="ARBA" id="ARBA00009701"/>
    </source>
</evidence>
<dbReference type="PROSITE" id="PS50055">
    <property type="entry name" value="TYR_PHOSPHATASE_PTP"/>
    <property type="match status" value="1"/>
</dbReference>
<keyword evidence="13" id="KW-1133">Transmembrane helix</keyword>